<dbReference type="GO" id="GO:0003723">
    <property type="term" value="F:RNA binding"/>
    <property type="evidence" value="ECO:0007669"/>
    <property type="project" value="UniProtKB-UniRule"/>
</dbReference>
<dbReference type="GO" id="GO:0008186">
    <property type="term" value="F:ATP-dependent activity, acting on RNA"/>
    <property type="evidence" value="ECO:0007669"/>
    <property type="project" value="InterPro"/>
</dbReference>
<dbReference type="Gene3D" id="3.40.50.300">
    <property type="entry name" value="P-loop containing nucleotide triphosphate hydrolases"/>
    <property type="match status" value="1"/>
</dbReference>
<dbReference type="EC" id="3.6.4.-" evidence="5"/>
<dbReference type="HAMAP" id="MF_01884">
    <property type="entry name" value="Rho"/>
    <property type="match status" value="1"/>
</dbReference>
<keyword evidence="1 5" id="KW-0378">Hydrolase</keyword>
<gene>
    <name evidence="5" type="primary">rho</name>
    <name evidence="9" type="ORF">BN381_10016</name>
</gene>
<organism evidence="9 10">
    <name type="scientific">Candidatus Neomicrothrix parvicella RN1</name>
    <dbReference type="NCBI Taxonomy" id="1229780"/>
    <lineage>
        <taxon>Bacteria</taxon>
        <taxon>Bacillati</taxon>
        <taxon>Actinomycetota</taxon>
        <taxon>Acidimicrobiia</taxon>
        <taxon>Acidimicrobiales</taxon>
        <taxon>Microthrixaceae</taxon>
        <taxon>Candidatus Neomicrothrix</taxon>
    </lineage>
</organism>
<dbReference type="InterPro" id="IPR000194">
    <property type="entry name" value="ATPase_F1/V1/A1_a/bsu_nucl-bd"/>
</dbReference>
<comment type="function">
    <text evidence="5">Facilitates transcription termination by a mechanism that involves Rho binding to the nascent RNA, activation of Rho's RNA-dependent ATPase activity, and release of the mRNA from the DNA template.</text>
</comment>
<feature type="compositionally biased region" description="Basic and acidic residues" evidence="7">
    <location>
        <begin position="131"/>
        <end position="146"/>
    </location>
</feature>
<protein>
    <recommendedName>
        <fullName evidence="5">Transcription termination factor Rho</fullName>
        <ecNumber evidence="5">3.6.4.-</ecNumber>
    </recommendedName>
    <alternativeName>
        <fullName evidence="5">ATP-dependent helicase Rho</fullName>
    </alternativeName>
</protein>
<evidence type="ECO:0000256" key="7">
    <source>
        <dbReference type="SAM" id="MobiDB-lite"/>
    </source>
</evidence>
<keyword evidence="2 5" id="KW-0347">Helicase</keyword>
<dbReference type="PANTHER" id="PTHR46425">
    <property type="entry name" value="TRANSCRIPTION TERMINATION FACTOR RHO"/>
    <property type="match status" value="1"/>
</dbReference>
<evidence type="ECO:0000256" key="3">
    <source>
        <dbReference type="ARBA" id="ARBA00023015"/>
    </source>
</evidence>
<reference evidence="9 10" key="1">
    <citation type="journal article" date="2013" name="ISME J.">
        <title>Metabolic model for the filamentous 'Candidatus Microthrix parvicella' based on genomic and metagenomic analyses.</title>
        <authorList>
            <person name="Jon McIlroy S."/>
            <person name="Kristiansen R."/>
            <person name="Albertsen M."/>
            <person name="Michael Karst S."/>
            <person name="Rossetti S."/>
            <person name="Lund Nielsen J."/>
            <person name="Tandoi V."/>
            <person name="James Seviour R."/>
            <person name="Nielsen P.H."/>
        </authorList>
    </citation>
    <scope>NUCLEOTIDE SEQUENCE [LARGE SCALE GENOMIC DNA]</scope>
    <source>
        <strain evidence="9 10">RN1</strain>
    </source>
</reference>
<dbReference type="STRING" id="1229780.BN381_10016"/>
<dbReference type="Gene3D" id="2.40.50.140">
    <property type="entry name" value="Nucleic acid-binding proteins"/>
    <property type="match status" value="1"/>
</dbReference>
<dbReference type="Proteomes" id="UP000018291">
    <property type="component" value="Unassembled WGS sequence"/>
</dbReference>
<dbReference type="EMBL" id="CANL01000001">
    <property type="protein sequence ID" value="CCM61785.1"/>
    <property type="molecule type" value="Genomic_DNA"/>
</dbReference>
<feature type="compositionally biased region" description="Acidic residues" evidence="7">
    <location>
        <begin position="55"/>
        <end position="66"/>
    </location>
</feature>
<dbReference type="RefSeq" id="WP_012222538.1">
    <property type="nucleotide sequence ID" value="NZ_HG422565.1"/>
</dbReference>
<keyword evidence="5" id="KW-0067">ATP-binding</keyword>
<keyword evidence="3 5" id="KW-0805">Transcription regulation</keyword>
<dbReference type="eggNOG" id="COG1158">
    <property type="taxonomic scope" value="Bacteria"/>
</dbReference>
<evidence type="ECO:0000256" key="2">
    <source>
        <dbReference type="ARBA" id="ARBA00022806"/>
    </source>
</evidence>
<dbReference type="PANTHER" id="PTHR46425:SF1">
    <property type="entry name" value="TRANSCRIPTION TERMINATION FACTOR RHO"/>
    <property type="match status" value="1"/>
</dbReference>
<dbReference type="GO" id="GO:0016787">
    <property type="term" value="F:hydrolase activity"/>
    <property type="evidence" value="ECO:0007669"/>
    <property type="project" value="UniProtKB-KW"/>
</dbReference>
<evidence type="ECO:0000256" key="4">
    <source>
        <dbReference type="ARBA" id="ARBA00023163"/>
    </source>
</evidence>
<keyword evidence="5" id="KW-0806">Transcription termination</keyword>
<evidence type="ECO:0000256" key="6">
    <source>
        <dbReference type="PROSITE-ProRule" id="PRU01203"/>
    </source>
</evidence>
<feature type="compositionally biased region" description="Low complexity" evidence="7">
    <location>
        <begin position="99"/>
        <end position="110"/>
    </location>
</feature>
<dbReference type="InterPro" id="IPR012340">
    <property type="entry name" value="NA-bd_OB-fold"/>
</dbReference>
<feature type="region of interest" description="Disordered" evidence="7">
    <location>
        <begin position="55"/>
        <end position="220"/>
    </location>
</feature>
<sequence length="596" mass="63552">MADESIDLERTKLEGKDRTQLVTIATALGTKPPARAKKADIVDLILKLAGVDEAAAEEPADGDDDAQATSPKAAATKTAAPKTESDEAESTDAGGNSGRSGSQSGRQGASGRRGGEGQGNDGAAGRQRAAGSKDTKRQVDHRHDGDGQDDAGAGGSKQDDSGQDASGQDGPNQDGPNQDGPNQDGPNQDDSGLDELDDDGNRRRRGRRRGRNRDEDDGQWEGEPVEVAGFLDLRDEGYGFLRVKGYLPSREDVYISAKMVRQNGLRKGDHVTGAYRPAGGREKNPALLRVDKVMDLSPEQARQRPRFDDLTPVYPHERVALATADRPDDVTARAIDLLAPIGLGQRGLIVAPARSGATTVLANLARAIEAATPDAHVMILLVDERPEEITGLGELTNGEVIASSFERPPEEHTHVLELTLERAKRLVELGNDVVILVDGITRLVRAYSAVGQPSGRTMPGGIDAAALFPPKRFLGAARSLSGDGSLTILATLRSDTAAAADELVWAEFAGTANMEVHLDRRAADWQVFPALDLDHTSTRHLDELVGADEADRMRSLRRHLASLNEDGSSLAGLEWLVEQIRATPDNDALLKATPTT</sequence>
<feature type="domain" description="Rho RNA-BD" evidence="8">
    <location>
        <begin position="224"/>
        <end position="297"/>
    </location>
</feature>
<feature type="binding site" evidence="5">
    <location>
        <begin position="342"/>
        <end position="347"/>
    </location>
    <ligand>
        <name>ATP</name>
        <dbReference type="ChEBI" id="CHEBI:30616"/>
    </ligand>
</feature>
<dbReference type="InterPro" id="IPR004665">
    <property type="entry name" value="Term_rho"/>
</dbReference>
<feature type="compositionally biased region" description="Polar residues" evidence="7">
    <location>
        <begin position="174"/>
        <end position="188"/>
    </location>
</feature>
<dbReference type="SUPFAM" id="SSF52540">
    <property type="entry name" value="P-loop containing nucleoside triphosphate hydrolases"/>
    <property type="match status" value="1"/>
</dbReference>
<comment type="caution">
    <text evidence="9">The sequence shown here is derived from an EMBL/GenBank/DDBJ whole genome shotgun (WGS) entry which is preliminary data.</text>
</comment>
<dbReference type="AlphaFoldDB" id="R4YVM1"/>
<dbReference type="SMART" id="SM00357">
    <property type="entry name" value="CSP"/>
    <property type="match status" value="1"/>
</dbReference>
<dbReference type="InterPro" id="IPR011113">
    <property type="entry name" value="Rho_RNA-bd"/>
</dbReference>
<dbReference type="NCBIfam" id="NF006886">
    <property type="entry name" value="PRK09376.1"/>
    <property type="match status" value="1"/>
</dbReference>
<evidence type="ECO:0000256" key="1">
    <source>
        <dbReference type="ARBA" id="ARBA00022801"/>
    </source>
</evidence>
<dbReference type="PROSITE" id="PS51856">
    <property type="entry name" value="RHO_RNA_BD"/>
    <property type="match status" value="1"/>
</dbReference>
<feature type="compositionally biased region" description="Basic residues" evidence="7">
    <location>
        <begin position="202"/>
        <end position="211"/>
    </location>
</feature>
<comment type="caution">
    <text evidence="5">Lacks conserved residue(s) required for the propagation of feature annotation.</text>
</comment>
<keyword evidence="4 5" id="KW-0804">Transcription</keyword>
<evidence type="ECO:0000259" key="8">
    <source>
        <dbReference type="PROSITE" id="PS51856"/>
    </source>
</evidence>
<evidence type="ECO:0000256" key="5">
    <source>
        <dbReference type="HAMAP-Rule" id="MF_01884"/>
    </source>
</evidence>
<dbReference type="Pfam" id="PF00006">
    <property type="entry name" value="ATP-synt_ab"/>
    <property type="match status" value="1"/>
</dbReference>
<dbReference type="InterPro" id="IPR011129">
    <property type="entry name" value="CSD"/>
</dbReference>
<dbReference type="Pfam" id="PF07497">
    <property type="entry name" value="Rho_RNA_bind"/>
    <property type="match status" value="1"/>
</dbReference>
<dbReference type="OrthoDB" id="9805197at2"/>
<feature type="binding site" evidence="5">
    <location>
        <position position="385"/>
    </location>
    <ligand>
        <name>ATP</name>
        <dbReference type="ChEBI" id="CHEBI:30616"/>
    </ligand>
</feature>
<dbReference type="HOGENOM" id="CLU_016377_3_2_11"/>
<evidence type="ECO:0000313" key="10">
    <source>
        <dbReference type="Proteomes" id="UP000018291"/>
    </source>
</evidence>
<keyword evidence="10" id="KW-1185">Reference proteome</keyword>
<comment type="subunit">
    <text evidence="5">Homohexamer. The homohexamer assembles into an open ring structure.</text>
</comment>
<evidence type="ECO:0000313" key="9">
    <source>
        <dbReference type="EMBL" id="CCM61785.1"/>
    </source>
</evidence>
<name>R4YVM1_9ACTN</name>
<keyword evidence="5 6" id="KW-0694">RNA-binding</keyword>
<keyword evidence="5" id="KW-0547">Nucleotide-binding</keyword>
<dbReference type="SUPFAM" id="SSF50249">
    <property type="entry name" value="Nucleic acid-binding proteins"/>
    <property type="match status" value="1"/>
</dbReference>
<dbReference type="GO" id="GO:0004386">
    <property type="term" value="F:helicase activity"/>
    <property type="evidence" value="ECO:0007669"/>
    <property type="project" value="UniProtKB-UniRule"/>
</dbReference>
<dbReference type="InterPro" id="IPR027417">
    <property type="entry name" value="P-loop_NTPase"/>
</dbReference>
<proteinExistence type="inferred from homology"/>
<comment type="similarity">
    <text evidence="5 6">Belongs to the Rho family.</text>
</comment>
<dbReference type="GO" id="GO:0005524">
    <property type="term" value="F:ATP binding"/>
    <property type="evidence" value="ECO:0007669"/>
    <property type="project" value="UniProtKB-UniRule"/>
</dbReference>
<accession>R4YVM1</accession>
<dbReference type="GO" id="GO:0006353">
    <property type="term" value="P:DNA-templated transcription termination"/>
    <property type="evidence" value="ECO:0007669"/>
    <property type="project" value="UniProtKB-UniRule"/>
</dbReference>
<feature type="compositionally biased region" description="Low complexity" evidence="7">
    <location>
        <begin position="67"/>
        <end position="82"/>
    </location>
</feature>